<dbReference type="InterPro" id="IPR036535">
    <property type="entry name" value="STAT_N_sf"/>
</dbReference>
<dbReference type="GO" id="GO:0005634">
    <property type="term" value="C:nucleus"/>
    <property type="evidence" value="ECO:0007669"/>
    <property type="project" value="UniProtKB-SubCell"/>
</dbReference>
<evidence type="ECO:0000256" key="15">
    <source>
        <dbReference type="SAM" id="MobiDB-lite"/>
    </source>
</evidence>
<dbReference type="InterPro" id="IPR013800">
    <property type="entry name" value="STAT_TF_alpha"/>
</dbReference>
<dbReference type="InterPro" id="IPR008967">
    <property type="entry name" value="p53-like_TF_DNA-bd_sf"/>
</dbReference>
<evidence type="ECO:0000256" key="13">
    <source>
        <dbReference type="RuleBase" id="RU046415"/>
    </source>
</evidence>
<dbReference type="Pfam" id="PF01017">
    <property type="entry name" value="STAT_alpha"/>
    <property type="match status" value="2"/>
</dbReference>
<feature type="domain" description="SH2" evidence="16">
    <location>
        <begin position="658"/>
        <end position="754"/>
    </location>
</feature>
<reference evidence="17" key="1">
    <citation type="submission" date="2021-09" db="EMBL/GenBank/DDBJ databases">
        <title>The genome of Mauremys mutica provides insights into the evolution of semi-aquatic lifestyle.</title>
        <authorList>
            <person name="Gong S."/>
            <person name="Gao Y."/>
        </authorList>
    </citation>
    <scope>NUCLEOTIDE SEQUENCE</scope>
    <source>
        <strain evidence="17">MM-2020</strain>
        <tissue evidence="17">Muscle</tissue>
    </source>
</reference>
<evidence type="ECO:0000256" key="4">
    <source>
        <dbReference type="ARBA" id="ARBA00022490"/>
    </source>
</evidence>
<dbReference type="InterPro" id="IPR012345">
    <property type="entry name" value="STAT_TF_DNA-bd_N"/>
</dbReference>
<comment type="caution">
    <text evidence="17">The sequence shown here is derived from an EMBL/GenBank/DDBJ whole genome shotgun (WGS) entry which is preliminary data.</text>
</comment>
<dbReference type="Gene3D" id="3.30.505.10">
    <property type="entry name" value="SH2 domain"/>
    <property type="match status" value="1"/>
</dbReference>
<dbReference type="FunFam" id="3.30.505.10:FF:000003">
    <property type="entry name" value="Signal transducer and activator of transcription"/>
    <property type="match status" value="1"/>
</dbReference>
<dbReference type="PROSITE" id="PS50001">
    <property type="entry name" value="SH2"/>
    <property type="match status" value="1"/>
</dbReference>
<comment type="subcellular location">
    <subcellularLocation>
        <location evidence="2 13">Cytoplasm</location>
    </subcellularLocation>
    <subcellularLocation>
        <location evidence="1 13">Nucleus</location>
    </subcellularLocation>
</comment>
<protein>
    <recommendedName>
        <fullName evidence="13">Signal transducer and activator of transcription</fullName>
    </recommendedName>
</protein>
<dbReference type="Gene3D" id="1.10.532.10">
    <property type="entry name" value="STAT transcription factor, N-terminal domain"/>
    <property type="match status" value="1"/>
</dbReference>
<dbReference type="InterPro" id="IPR015988">
    <property type="entry name" value="STAT_TF_CC"/>
</dbReference>
<dbReference type="InterPro" id="IPR036860">
    <property type="entry name" value="SH2_dom_sf"/>
</dbReference>
<evidence type="ECO:0000313" key="17">
    <source>
        <dbReference type="EMBL" id="KAH1176164.1"/>
    </source>
</evidence>
<dbReference type="FunFam" id="1.10.238.10:FF:000012">
    <property type="entry name" value="Signal transducer and activator of transcription"/>
    <property type="match status" value="1"/>
</dbReference>
<evidence type="ECO:0000256" key="2">
    <source>
        <dbReference type="ARBA" id="ARBA00004496"/>
    </source>
</evidence>
<dbReference type="Pfam" id="PF21354">
    <property type="entry name" value="STAT_linker"/>
    <property type="match status" value="1"/>
</dbReference>
<dbReference type="SUPFAM" id="SSF49417">
    <property type="entry name" value="p53-like transcription factors"/>
    <property type="match status" value="1"/>
</dbReference>
<dbReference type="InterPro" id="IPR000980">
    <property type="entry name" value="SH2"/>
</dbReference>
<evidence type="ECO:0000256" key="7">
    <source>
        <dbReference type="ARBA" id="ARBA00023015"/>
    </source>
</evidence>
<dbReference type="SUPFAM" id="SSF48092">
    <property type="entry name" value="Transcription factor STAT-4 N-domain"/>
    <property type="match status" value="1"/>
</dbReference>
<evidence type="ECO:0000256" key="5">
    <source>
        <dbReference type="ARBA" id="ARBA00022553"/>
    </source>
</evidence>
<dbReference type="InterPro" id="IPR048988">
    <property type="entry name" value="STAT_linker"/>
</dbReference>
<evidence type="ECO:0000256" key="12">
    <source>
        <dbReference type="PROSITE-ProRule" id="PRU00191"/>
    </source>
</evidence>
<evidence type="ECO:0000256" key="8">
    <source>
        <dbReference type="ARBA" id="ARBA00023125"/>
    </source>
</evidence>
<keyword evidence="14" id="KW-0175">Coiled coil</keyword>
<dbReference type="SMART" id="SM00964">
    <property type="entry name" value="STAT_int"/>
    <property type="match status" value="1"/>
</dbReference>
<evidence type="ECO:0000259" key="16">
    <source>
        <dbReference type="PROSITE" id="PS50001"/>
    </source>
</evidence>
<gene>
    <name evidence="17" type="ORF">KIL84_020898</name>
</gene>
<dbReference type="Pfam" id="PF02864">
    <property type="entry name" value="STAT_bind"/>
    <property type="match status" value="1"/>
</dbReference>
<dbReference type="GO" id="GO:0003677">
    <property type="term" value="F:DNA binding"/>
    <property type="evidence" value="ECO:0007669"/>
    <property type="project" value="UniProtKB-KW"/>
</dbReference>
<keyword evidence="6 12" id="KW-0727">SH2 domain</keyword>
<dbReference type="InterPro" id="IPR032675">
    <property type="entry name" value="LRR_dom_sf"/>
</dbReference>
<organism evidence="17 18">
    <name type="scientific">Mauremys mutica</name>
    <name type="common">yellowpond turtle</name>
    <dbReference type="NCBI Taxonomy" id="74926"/>
    <lineage>
        <taxon>Eukaryota</taxon>
        <taxon>Metazoa</taxon>
        <taxon>Chordata</taxon>
        <taxon>Craniata</taxon>
        <taxon>Vertebrata</taxon>
        <taxon>Euteleostomi</taxon>
        <taxon>Archelosauria</taxon>
        <taxon>Testudinata</taxon>
        <taxon>Testudines</taxon>
        <taxon>Cryptodira</taxon>
        <taxon>Durocryptodira</taxon>
        <taxon>Testudinoidea</taxon>
        <taxon>Geoemydidae</taxon>
        <taxon>Geoemydinae</taxon>
        <taxon>Mauremys</taxon>
    </lineage>
</organism>
<dbReference type="GO" id="GO:0005737">
    <property type="term" value="C:cytoplasm"/>
    <property type="evidence" value="ECO:0007669"/>
    <property type="project" value="UniProtKB-SubCell"/>
</dbReference>
<dbReference type="Gene3D" id="3.80.10.10">
    <property type="entry name" value="Ribonuclease Inhibitor"/>
    <property type="match status" value="1"/>
</dbReference>
<dbReference type="Pfam" id="PF00017">
    <property type="entry name" value="SH2"/>
    <property type="match status" value="1"/>
</dbReference>
<dbReference type="Proteomes" id="UP000827986">
    <property type="component" value="Unassembled WGS sequence"/>
</dbReference>
<name>A0A9D3X954_9SAUR</name>
<proteinExistence type="inferred from homology"/>
<comment type="similarity">
    <text evidence="3 13">Belongs to the transcription factor STAT family.</text>
</comment>
<dbReference type="FunFam" id="2.60.40.630:FF:000004">
    <property type="entry name" value="Signal transducer and activator of transcription"/>
    <property type="match status" value="1"/>
</dbReference>
<dbReference type="PANTHER" id="PTHR11801">
    <property type="entry name" value="SIGNAL TRANSDUCER AND ACTIVATOR OF TRANSCRIPTION"/>
    <property type="match status" value="1"/>
</dbReference>
<dbReference type="SUPFAM" id="SSF47655">
    <property type="entry name" value="STAT"/>
    <property type="match status" value="1"/>
</dbReference>
<evidence type="ECO:0000256" key="6">
    <source>
        <dbReference type="ARBA" id="ARBA00022999"/>
    </source>
</evidence>
<dbReference type="Pfam" id="PF02865">
    <property type="entry name" value="STAT_int"/>
    <property type="match status" value="1"/>
</dbReference>
<dbReference type="Gene3D" id="1.20.1050.20">
    <property type="entry name" value="STAT transcription factor, all-alpha domain"/>
    <property type="match status" value="2"/>
</dbReference>
<dbReference type="GO" id="GO:0007165">
    <property type="term" value="P:signal transduction"/>
    <property type="evidence" value="ECO:0007669"/>
    <property type="project" value="InterPro"/>
</dbReference>
<dbReference type="EMBL" id="JAHDVG010000475">
    <property type="protein sequence ID" value="KAH1176164.1"/>
    <property type="molecule type" value="Genomic_DNA"/>
</dbReference>
<keyword evidence="9 13" id="KW-0010">Activator</keyword>
<dbReference type="AlphaFoldDB" id="A0A9D3X954"/>
<dbReference type="SUPFAM" id="SSF55550">
    <property type="entry name" value="SH2 domain"/>
    <property type="match status" value="1"/>
</dbReference>
<evidence type="ECO:0000256" key="11">
    <source>
        <dbReference type="ARBA" id="ARBA00023242"/>
    </source>
</evidence>
<dbReference type="Gene3D" id="2.60.40.630">
    <property type="entry name" value="STAT transcription factor, DNA-binding domain"/>
    <property type="match status" value="1"/>
</dbReference>
<keyword evidence="11 13" id="KW-0539">Nucleus</keyword>
<feature type="region of interest" description="Disordered" evidence="15">
    <location>
        <begin position="914"/>
        <end position="940"/>
    </location>
</feature>
<keyword evidence="5 13" id="KW-0597">Phosphoprotein</keyword>
<keyword evidence="4 13" id="KW-0963">Cytoplasm</keyword>
<keyword evidence="18" id="KW-1185">Reference proteome</keyword>
<evidence type="ECO:0000256" key="9">
    <source>
        <dbReference type="ARBA" id="ARBA00023159"/>
    </source>
</evidence>
<dbReference type="InterPro" id="IPR013801">
    <property type="entry name" value="STAT_TF_DNA-bd"/>
</dbReference>
<dbReference type="GO" id="GO:0003700">
    <property type="term" value="F:DNA-binding transcription factor activity"/>
    <property type="evidence" value="ECO:0007669"/>
    <property type="project" value="InterPro"/>
</dbReference>
<evidence type="ECO:0000256" key="1">
    <source>
        <dbReference type="ARBA" id="ARBA00004123"/>
    </source>
</evidence>
<dbReference type="Gene3D" id="1.10.238.10">
    <property type="entry name" value="EF-hand"/>
    <property type="match status" value="1"/>
</dbReference>
<keyword evidence="10 13" id="KW-0804">Transcription</keyword>
<feature type="coiled-coil region" evidence="14">
    <location>
        <begin position="148"/>
        <end position="178"/>
    </location>
</feature>
<evidence type="ECO:0000256" key="10">
    <source>
        <dbReference type="ARBA" id="ARBA00023163"/>
    </source>
</evidence>
<accession>A0A9D3X954</accession>
<evidence type="ECO:0000313" key="18">
    <source>
        <dbReference type="Proteomes" id="UP000827986"/>
    </source>
</evidence>
<evidence type="ECO:0000256" key="3">
    <source>
        <dbReference type="ARBA" id="ARBA00005586"/>
    </source>
</evidence>
<dbReference type="InterPro" id="IPR001217">
    <property type="entry name" value="STAT"/>
</dbReference>
<sequence>MAQWQEVQQLEKAYLEQVHQLYSEDHLPMEVRQYLAPWLEDQNWSRAAEPPAAEPHSSQAHMLFQTLLALLDDQYSRFGASENDFVLKHNLRKSKLNLQARYQECPEQLANVIANLLREEKAILSRGLAAQQAAAQPPASAPMETDRQQKIERRLAEAKAAVQELDREVRHLEELQDTFDFRYKLHRMVASGAPPSPDLARQTEQLQAMLNNLDRSRKGPFPSGSCPDVPQFPRSCLPAGPGSVSCWEPCRAGRPGGAGAFPMGFSLSPPAELAGAGRAGPAPPWVAWGHNGQCLWQDVLARAQELLGRCETLRDFLLEELAEWKDRQRRACIGAACDSSLSRLETWFTGAAEVLFQLWRLLQALGDQHVKLTYQHDPLATQRPLLESRLQEQLSCLLRSAFVVEIQPIMPFPNRRPLVLKTGSKFSVRARLLVKLQDRSHRLEVKIVLDQHPPDVKGFRKFNILTSTSKTLVQDDPQMEGLVCDFRHISLKDQRAGASGKGSKGASEGLLAITEELHLITFTLDYKYQELALELQTSTLPVVIISSNNQFSSAWASVLWFNMLSPDPKNQLFFSAPPAASWAQLAEVLNWQFSAATERGLDKEQLHMLAEKLFGPEATPASTLTWAKFAKDNPPVFSFWTWLDGILNLIRDHLAQLWKDGHIMGFVSRKRERQLLKRKQMGTFLLRFSESSREGGITCSWVEPGEKGQPKVRSVEPYTKMELTSLPLPDIIHDYQLVAAENIPENPLKFLYPGTPRDEAFGKYYTERREVDLLERRKYLNRRLIRVSSRQPHEPWLPEDMVAAPPAAEGLAANHLEALELGANRLEALEPGASHLEPLELGANHVEALEPGACGLEALGLGAYELESLELGAYGLEALGLGAYGLEALEPGANHLEALEPGPSRLEALEPGPSRLEALEPGPSRLEALEPGPSRLEALEPGPSRLEALEPGASTQEALEALKQELDLMSFDQAGSNVLRGGDPYLPPPADMPPPVLSGNTLFLGANDLPPLHVDSKDFQ</sequence>
<keyword evidence="8 13" id="KW-0238">DNA-binding</keyword>
<keyword evidence="7 13" id="KW-0805">Transcription regulation</keyword>
<dbReference type="InterPro" id="IPR013799">
    <property type="entry name" value="STAT_TF_prot_interaction"/>
</dbReference>
<evidence type="ECO:0000256" key="14">
    <source>
        <dbReference type="SAM" id="Coils"/>
    </source>
</evidence>